<evidence type="ECO:0000313" key="1">
    <source>
        <dbReference type="EMBL" id="OCH89487.1"/>
    </source>
</evidence>
<dbReference type="AlphaFoldDB" id="A0A8E2DJL3"/>
<proteinExistence type="predicted"/>
<gene>
    <name evidence="1" type="ORF">OBBRIDRAFT_665408</name>
</gene>
<protein>
    <submittedName>
        <fullName evidence="1">Uncharacterized protein</fullName>
    </submittedName>
</protein>
<name>A0A8E2DJL3_9APHY</name>
<organism evidence="1 2">
    <name type="scientific">Obba rivulosa</name>
    <dbReference type="NCBI Taxonomy" id="1052685"/>
    <lineage>
        <taxon>Eukaryota</taxon>
        <taxon>Fungi</taxon>
        <taxon>Dikarya</taxon>
        <taxon>Basidiomycota</taxon>
        <taxon>Agaricomycotina</taxon>
        <taxon>Agaricomycetes</taxon>
        <taxon>Polyporales</taxon>
        <taxon>Gelatoporiaceae</taxon>
        <taxon>Obba</taxon>
    </lineage>
</organism>
<evidence type="ECO:0000313" key="2">
    <source>
        <dbReference type="Proteomes" id="UP000250043"/>
    </source>
</evidence>
<dbReference type="Proteomes" id="UP000250043">
    <property type="component" value="Unassembled WGS sequence"/>
</dbReference>
<keyword evidence="2" id="KW-1185">Reference proteome</keyword>
<accession>A0A8E2DJL3</accession>
<sequence>MSYSVTQKYAALISSRVCIMFWTAAEIYFAAYHHFQALISSFAVNAAAQIQDPYQFQTARGAAGRSNLPDLGPSYVFSGCGLEFPHVSTTRP</sequence>
<reference evidence="1 2" key="1">
    <citation type="submission" date="2016-07" db="EMBL/GenBank/DDBJ databases">
        <title>Draft genome of the white-rot fungus Obba rivulosa 3A-2.</title>
        <authorList>
            <consortium name="DOE Joint Genome Institute"/>
            <person name="Miettinen O."/>
            <person name="Riley R."/>
            <person name="Acob R."/>
            <person name="Barry K."/>
            <person name="Cullen D."/>
            <person name="De Vries R."/>
            <person name="Hainaut M."/>
            <person name="Hatakka A."/>
            <person name="Henrissat B."/>
            <person name="Hilden K."/>
            <person name="Kuo R."/>
            <person name="Labutti K."/>
            <person name="Lipzen A."/>
            <person name="Makela M.R."/>
            <person name="Sandor L."/>
            <person name="Spatafora J.W."/>
            <person name="Grigoriev I.V."/>
            <person name="Hibbett D.S."/>
        </authorList>
    </citation>
    <scope>NUCLEOTIDE SEQUENCE [LARGE SCALE GENOMIC DNA]</scope>
    <source>
        <strain evidence="1 2">3A-2</strain>
    </source>
</reference>
<dbReference type="EMBL" id="KV722426">
    <property type="protein sequence ID" value="OCH89487.1"/>
    <property type="molecule type" value="Genomic_DNA"/>
</dbReference>